<dbReference type="FunFam" id="3.20.20.70:FF:000029">
    <property type="entry name" value="L-lactate dehydrogenase"/>
    <property type="match status" value="1"/>
</dbReference>
<evidence type="ECO:0000256" key="6">
    <source>
        <dbReference type="SAM" id="MobiDB-lite"/>
    </source>
</evidence>
<evidence type="ECO:0000259" key="7">
    <source>
        <dbReference type="PROSITE" id="PS51349"/>
    </source>
</evidence>
<evidence type="ECO:0000256" key="2">
    <source>
        <dbReference type="ARBA" id="ARBA00022630"/>
    </source>
</evidence>
<reference evidence="8" key="1">
    <citation type="journal article" date="2014" name="Int. J. Syst. Evol. Microbiol.">
        <title>Complete genome sequence of Corynebacterium casei LMG S-19264T (=DSM 44701T), isolated from a smear-ripened cheese.</title>
        <authorList>
            <consortium name="US DOE Joint Genome Institute (JGI-PGF)"/>
            <person name="Walter F."/>
            <person name="Albersmeier A."/>
            <person name="Kalinowski J."/>
            <person name="Ruckert C."/>
        </authorList>
    </citation>
    <scope>NUCLEOTIDE SEQUENCE</scope>
    <source>
        <strain evidence="8">JCM 12289</strain>
    </source>
</reference>
<evidence type="ECO:0000313" key="8">
    <source>
        <dbReference type="EMBL" id="GAA0475520.1"/>
    </source>
</evidence>
<dbReference type="RefSeq" id="WP_244699095.1">
    <property type="nucleotide sequence ID" value="NZ_BAAADN010000085.1"/>
</dbReference>
<evidence type="ECO:0000313" key="10">
    <source>
        <dbReference type="Proteomes" id="UP000830542"/>
    </source>
</evidence>
<protein>
    <submittedName>
        <fullName evidence="9">Alpha-hydroxy-acid oxidizing protein</fullName>
    </submittedName>
    <submittedName>
        <fullName evidence="8">Lactate 2-monooxygenase</fullName>
    </submittedName>
</protein>
<evidence type="ECO:0000256" key="1">
    <source>
        <dbReference type="ARBA" id="ARBA00001917"/>
    </source>
</evidence>
<dbReference type="EMBL" id="CP095005">
    <property type="protein sequence ID" value="UOO94078.1"/>
    <property type="molecule type" value="Genomic_DNA"/>
</dbReference>
<proteinExistence type="inferred from homology"/>
<dbReference type="PROSITE" id="PS00557">
    <property type="entry name" value="FMN_HYDROXY_ACID_DH_1"/>
    <property type="match status" value="1"/>
</dbReference>
<feature type="domain" description="FMN hydroxy acid dehydrogenase" evidence="7">
    <location>
        <begin position="26"/>
        <end position="394"/>
    </location>
</feature>
<dbReference type="AlphaFoldDB" id="A0AAV3SKB7"/>
<dbReference type="PANTHER" id="PTHR10578:SF143">
    <property type="entry name" value="FMN-DEPENDENT ALPHA-HYDROXY ACID DEHYDROGENASE PB1A11.03"/>
    <property type="match status" value="1"/>
</dbReference>
<organism evidence="8 11">
    <name type="scientific">Halococcus dombrowskii</name>
    <dbReference type="NCBI Taxonomy" id="179637"/>
    <lineage>
        <taxon>Archaea</taxon>
        <taxon>Methanobacteriati</taxon>
        <taxon>Methanobacteriota</taxon>
        <taxon>Stenosarchaea group</taxon>
        <taxon>Halobacteria</taxon>
        <taxon>Halobacteriales</taxon>
        <taxon>Halococcaceae</taxon>
        <taxon>Halococcus</taxon>
    </lineage>
</organism>
<keyword evidence="4" id="KW-0560">Oxidoreductase</keyword>
<accession>A0AAV3SKB7</accession>
<dbReference type="Proteomes" id="UP001500962">
    <property type="component" value="Unassembled WGS sequence"/>
</dbReference>
<comment type="cofactor">
    <cofactor evidence="1">
        <name>FMN</name>
        <dbReference type="ChEBI" id="CHEBI:58210"/>
    </cofactor>
</comment>
<sequence length="400" mass="43095">MSDDSSKPYGEHRQRNVYASGMLADDPPEHPVRYEELERRAMAAMSDEAAAYVAGGAGTEDTITENRRAFADWRIVPRMLRDVAERDLQVDLFGTELDLPVLLAPLGVLSIVHEAGELAVARAAAEHDVPMVLSSASSYTMEEVAEELGETPKWFQLYWSADPDITSSFVERAENAGYDAIVVTLDTPLLGWRERDIEQGYLPFLDGEGVANYVSDPAFRERLDVPPEENEGTALMEFIDIFGDPSLTWDDLASLRTETDLPLLVKGVLHPDDAERAVECGADGVIVSNHGGRQVDGAIGALTALPGIVETVEDTPVLFDSGIRGGADAVKAIALGADAVLLGRPYAYGLALDGEAGVGSVLENFRADLDLTLALAGHTSFGELDRSILLDRQPSGVDDP</sequence>
<gene>
    <name evidence="8" type="ORF">GCM10008985_34810</name>
    <name evidence="9" type="ORF">MUK72_08850</name>
</gene>
<dbReference type="InterPro" id="IPR000262">
    <property type="entry name" value="FMN-dep_DH"/>
</dbReference>
<keyword evidence="3" id="KW-0288">FMN</keyword>
<feature type="region of interest" description="Disordered" evidence="6">
    <location>
        <begin position="1"/>
        <end position="28"/>
    </location>
</feature>
<dbReference type="GO" id="GO:0016614">
    <property type="term" value="F:oxidoreductase activity, acting on CH-OH group of donors"/>
    <property type="evidence" value="ECO:0007669"/>
    <property type="project" value="UniProtKB-ARBA"/>
</dbReference>
<keyword evidence="2" id="KW-0285">Flavoprotein</keyword>
<feature type="compositionally biased region" description="Basic and acidic residues" evidence="6">
    <location>
        <begin position="1"/>
        <end position="14"/>
    </location>
</feature>
<dbReference type="GeneID" id="71761952"/>
<evidence type="ECO:0000313" key="9">
    <source>
        <dbReference type="EMBL" id="UOO94078.1"/>
    </source>
</evidence>
<evidence type="ECO:0000256" key="5">
    <source>
        <dbReference type="ARBA" id="ARBA00024042"/>
    </source>
</evidence>
<dbReference type="PIRSF" id="PIRSF000138">
    <property type="entry name" value="Al-hdrx_acd_dh"/>
    <property type="match status" value="1"/>
</dbReference>
<evidence type="ECO:0000256" key="3">
    <source>
        <dbReference type="ARBA" id="ARBA00022643"/>
    </source>
</evidence>
<dbReference type="Gene3D" id="3.20.20.70">
    <property type="entry name" value="Aldolase class I"/>
    <property type="match status" value="1"/>
</dbReference>
<evidence type="ECO:0000313" key="11">
    <source>
        <dbReference type="Proteomes" id="UP001500962"/>
    </source>
</evidence>
<dbReference type="InterPro" id="IPR037396">
    <property type="entry name" value="FMN_HAD"/>
</dbReference>
<dbReference type="Pfam" id="PF01070">
    <property type="entry name" value="FMN_dh"/>
    <property type="match status" value="1"/>
</dbReference>
<reference evidence="9" key="2">
    <citation type="submission" date="2022-04" db="EMBL/GenBank/DDBJ databases">
        <title>Sequencing and genomic assembly of Halococcus dombrowskii.</title>
        <authorList>
            <person name="Lim S.W."/>
            <person name="MacLea K.S."/>
        </authorList>
    </citation>
    <scope>NUCLEOTIDE SEQUENCE</scope>
    <source>
        <strain evidence="9">H4</strain>
    </source>
</reference>
<dbReference type="GO" id="GO:0010181">
    <property type="term" value="F:FMN binding"/>
    <property type="evidence" value="ECO:0007669"/>
    <property type="project" value="InterPro"/>
</dbReference>
<keyword evidence="10" id="KW-1185">Reference proteome</keyword>
<dbReference type="InterPro" id="IPR012133">
    <property type="entry name" value="Alpha-hydoxy_acid_DH_FMN"/>
</dbReference>
<reference evidence="8" key="3">
    <citation type="submission" date="2023-12" db="EMBL/GenBank/DDBJ databases">
        <authorList>
            <person name="Sun Q."/>
            <person name="Inoue M."/>
        </authorList>
    </citation>
    <scope>NUCLEOTIDE SEQUENCE</scope>
    <source>
        <strain evidence="8">JCM 12289</strain>
    </source>
</reference>
<name>A0AAV3SKB7_HALDO</name>
<dbReference type="InterPro" id="IPR013785">
    <property type="entry name" value="Aldolase_TIM"/>
</dbReference>
<comment type="similarity">
    <text evidence="5">Belongs to the FMN-dependent alpha-hydroxy acid dehydrogenase family.</text>
</comment>
<dbReference type="PROSITE" id="PS51349">
    <property type="entry name" value="FMN_HYDROXY_ACID_DH_2"/>
    <property type="match status" value="1"/>
</dbReference>
<dbReference type="InterPro" id="IPR008259">
    <property type="entry name" value="FMN_hydac_DH_AS"/>
</dbReference>
<evidence type="ECO:0000256" key="4">
    <source>
        <dbReference type="ARBA" id="ARBA00023002"/>
    </source>
</evidence>
<dbReference type="KEGG" id="hdo:MUK72_08850"/>
<dbReference type="Proteomes" id="UP000830542">
    <property type="component" value="Chromosome"/>
</dbReference>
<dbReference type="SUPFAM" id="SSF51395">
    <property type="entry name" value="FMN-linked oxidoreductases"/>
    <property type="match status" value="1"/>
</dbReference>
<dbReference type="EMBL" id="BAAADN010000085">
    <property type="protein sequence ID" value="GAA0475520.1"/>
    <property type="molecule type" value="Genomic_DNA"/>
</dbReference>
<dbReference type="PANTHER" id="PTHR10578">
    <property type="entry name" value="S -2-HYDROXY-ACID OXIDASE-RELATED"/>
    <property type="match status" value="1"/>
</dbReference>